<evidence type="ECO:0000313" key="1">
    <source>
        <dbReference type="EMBL" id="CCQ43508.1"/>
    </source>
</evidence>
<dbReference type="AlphaFoldDB" id="L8EAT2"/>
<dbReference type="OrthoDB" id="6129306at2759"/>
<gene>
    <name evidence="1" type="primary">ABI3BP</name>
</gene>
<organism evidence="1">
    <name type="scientific">Homo sapiens</name>
    <name type="common">Human</name>
    <dbReference type="NCBI Taxonomy" id="9606"/>
    <lineage>
        <taxon>Eukaryota</taxon>
        <taxon>Metazoa</taxon>
        <taxon>Chordata</taxon>
        <taxon>Craniata</taxon>
        <taxon>Vertebrata</taxon>
        <taxon>Euteleostomi</taxon>
        <taxon>Mammalia</taxon>
        <taxon>Eutheria</taxon>
        <taxon>Euarchontoglires</taxon>
        <taxon>Primates</taxon>
        <taxon>Haplorrhini</taxon>
        <taxon>Catarrhini</taxon>
        <taxon>Hominidae</taxon>
        <taxon>Homo</taxon>
    </lineage>
</organism>
<dbReference type="ChiTaRS" id="ABI3BP">
    <property type="organism name" value="human"/>
</dbReference>
<dbReference type="EMBL" id="HF584011">
    <property type="protein sequence ID" value="CCQ43508.1"/>
    <property type="molecule type" value="Genomic_DNA"/>
</dbReference>
<sequence>MLQYLNMLCQTIPLCNRLHIVFMILIKLYVETECEVKSEHKKIMHDEIAYHFIGYLLCIYTLRPL</sequence>
<name>L8EAT2_HUMAN</name>
<reference evidence="1" key="1">
    <citation type="journal article" date="2013" name="PLoS ONE">
        <title>Direct detection of alternative open reading frames translation products in human significantly expands the proteome.</title>
        <authorList>
            <person name="Vanderperre B."/>
            <person name="Lucier J.-F."/>
            <person name="Motard J."/>
            <person name="Tremblay G."/>
            <person name="Vanderperre S."/>
            <person name="Wisztorski M."/>
            <person name="Salzet M."/>
            <person name="Boisvert F.-M."/>
            <person name="Roucou X."/>
        </authorList>
    </citation>
    <scope>NUCLEOTIDE SEQUENCE</scope>
</reference>
<accession>L8EAT2</accession>
<protein>
    <submittedName>
        <fullName evidence="1">Alternative protein ABI3BP</fullName>
    </submittedName>
</protein>
<proteinExistence type="predicted"/>